<proteinExistence type="predicted"/>
<evidence type="ECO:0000313" key="10">
    <source>
        <dbReference type="EMBL" id="BBZ79565.1"/>
    </source>
</evidence>
<evidence type="ECO:0008006" key="12">
    <source>
        <dbReference type="Google" id="ProtNLM"/>
    </source>
</evidence>
<evidence type="ECO:0000259" key="8">
    <source>
        <dbReference type="Pfam" id="PF13439"/>
    </source>
</evidence>
<evidence type="ECO:0000256" key="1">
    <source>
        <dbReference type="ARBA" id="ARBA00004418"/>
    </source>
</evidence>
<dbReference type="InterPro" id="IPR012480">
    <property type="entry name" value="Hepar_II_III_C"/>
</dbReference>
<dbReference type="Pfam" id="PF07940">
    <property type="entry name" value="Hepar_II_III_C"/>
    <property type="match status" value="1"/>
</dbReference>
<evidence type="ECO:0000256" key="2">
    <source>
        <dbReference type="ARBA" id="ARBA00022676"/>
    </source>
</evidence>
<protein>
    <recommendedName>
        <fullName evidence="12">Heparin-sulfate lyase N-terminal domain-containing protein</fullName>
    </recommendedName>
</protein>
<dbReference type="PANTHER" id="PTHR39210">
    <property type="entry name" value="HEPARIN-SULFATE LYASE"/>
    <property type="match status" value="1"/>
</dbReference>
<evidence type="ECO:0000256" key="3">
    <source>
        <dbReference type="ARBA" id="ARBA00022679"/>
    </source>
</evidence>
<dbReference type="PANTHER" id="PTHR39210:SF1">
    <property type="entry name" value="HEPARIN-SULFATE LYASE"/>
    <property type="match status" value="1"/>
</dbReference>
<dbReference type="SUPFAM" id="SSF48230">
    <property type="entry name" value="Chondroitin AC/alginate lyase"/>
    <property type="match status" value="1"/>
</dbReference>
<keyword evidence="4" id="KW-0732">Signal</keyword>
<dbReference type="Gene3D" id="3.40.50.2000">
    <property type="entry name" value="Glycogen Phosphorylase B"/>
    <property type="match status" value="2"/>
</dbReference>
<dbReference type="AlphaFoldDB" id="A0A6N4WFG7"/>
<dbReference type="InterPro" id="IPR031680">
    <property type="entry name" value="Hepar_II_III_N"/>
</dbReference>
<dbReference type="InterPro" id="IPR008929">
    <property type="entry name" value="Chondroitin_lyas"/>
</dbReference>
<organism evidence="10 11">
    <name type="scientific">Mycolicibacterium anyangense</name>
    <dbReference type="NCBI Taxonomy" id="1431246"/>
    <lineage>
        <taxon>Bacteria</taxon>
        <taxon>Bacillati</taxon>
        <taxon>Actinomycetota</taxon>
        <taxon>Actinomycetes</taxon>
        <taxon>Mycobacteriales</taxon>
        <taxon>Mycobacteriaceae</taxon>
        <taxon>Mycolicibacterium</taxon>
    </lineage>
</organism>
<dbReference type="GO" id="GO:0016829">
    <property type="term" value="F:lyase activity"/>
    <property type="evidence" value="ECO:0007669"/>
    <property type="project" value="UniProtKB-KW"/>
</dbReference>
<keyword evidence="3" id="KW-0808">Transferase</keyword>
<dbReference type="Pfam" id="PF13692">
    <property type="entry name" value="Glyco_trans_1_4"/>
    <property type="match status" value="1"/>
</dbReference>
<feature type="domain" description="Glycosyltransferase subfamily 4-like N-terminal" evidence="8">
    <location>
        <begin position="700"/>
        <end position="801"/>
    </location>
</feature>
<reference evidence="10 11" key="1">
    <citation type="journal article" date="2019" name="Emerg. Microbes Infect.">
        <title>Comprehensive subspecies identification of 175 nontuberculous mycobacteria species based on 7547 genomic profiles.</title>
        <authorList>
            <person name="Matsumoto Y."/>
            <person name="Kinjo T."/>
            <person name="Motooka D."/>
            <person name="Nabeya D."/>
            <person name="Jung N."/>
            <person name="Uechi K."/>
            <person name="Horii T."/>
            <person name="Iida T."/>
            <person name="Fujita J."/>
            <person name="Nakamura S."/>
        </authorList>
    </citation>
    <scope>NUCLEOTIDE SEQUENCE [LARGE SCALE GENOMIC DNA]</scope>
    <source>
        <strain evidence="10 11">JCM 30275</strain>
    </source>
</reference>
<keyword evidence="11" id="KW-1185">Reference proteome</keyword>
<accession>A0A6N4WFG7</accession>
<keyword evidence="5" id="KW-0574">Periplasm</keyword>
<gene>
    <name evidence="10" type="ORF">MANY_49020</name>
</gene>
<keyword evidence="2" id="KW-0328">Glycosyltransferase</keyword>
<name>A0A6N4WFG7_9MYCO</name>
<comment type="subcellular location">
    <subcellularLocation>
        <location evidence="1">Periplasm</location>
    </subcellularLocation>
</comment>
<dbReference type="Pfam" id="PF16889">
    <property type="entry name" value="Hepar_II_III_N"/>
    <property type="match status" value="1"/>
</dbReference>
<dbReference type="SUPFAM" id="SSF53756">
    <property type="entry name" value="UDP-Glycosyltransferase/glycogen phosphorylase"/>
    <property type="match status" value="1"/>
</dbReference>
<dbReference type="EMBL" id="AP022620">
    <property type="protein sequence ID" value="BBZ79565.1"/>
    <property type="molecule type" value="Genomic_DNA"/>
</dbReference>
<evidence type="ECO:0000313" key="11">
    <source>
        <dbReference type="Proteomes" id="UP000467249"/>
    </source>
</evidence>
<feature type="domain" description="Heparinase II/III-like C-terminal" evidence="7">
    <location>
        <begin position="355"/>
        <end position="546"/>
    </location>
</feature>
<keyword evidence="6" id="KW-0456">Lyase</keyword>
<dbReference type="Gene3D" id="1.50.10.100">
    <property type="entry name" value="Chondroitin AC/alginate lyase"/>
    <property type="match status" value="1"/>
</dbReference>
<dbReference type="Pfam" id="PF13439">
    <property type="entry name" value="Glyco_transf_4"/>
    <property type="match status" value="1"/>
</dbReference>
<sequence length="998" mass="110372">MLLDRQRAQAIRADYPALLDSLLEAADSAIQPSFRFFGYPDVTLDRPIDWHYDPISNVHWPQLPSERINHRVFDGDVKWIWELNRLQHLPWLAQAWLFTDDVRYERAAFEHLDSWIDQNPPGHGIAWRGAFEAGIRAVSIAVALQGLRDSAELTVDRFDKILAVLNESARRCWQDRSLYSSANNHLVGEMAGLAVIALMFPEFPQSSEWEVSAVQILCAEAERQILPDGVGAEQAIGYQMFTVELMQVVAVLLLQRDGRAPRQLVDAISRSTSFLAGVIGQDDPPPRYGDDDEGFALRLGPEGVRDIRDHLGIVSVFDWASAGKAFGNETLTSQWYRVVAPRSSLTASTPVAEPQSFVAPDGGLVVLRSGRRRTMMDVGPLGYLSIAAHGHADALAVTVSADGQEIIGDPGTGSYYGHPEWRSAMRGTRAHATVCIDDQDQSINAGAFMWLRHARTHVREIDLNAGVVDAEHDGYTRLPGGPVHRRLLIAPGDEPWQLVVDVVTGTGSHEVRASWPLHPSLEVERISSGHNVSRQGSAVLQLLYASNAPLVVDEVRGDTMQNLGWWSDRLESRTPSWWLGAVANVELPVVIATLLAASDGYRADGLSVEVEGDRVEVQWSEEGERRAVTIPVRTGEVGRLGRAVWVSTSLSTRGGISTYVRNVRETDLWRSWDVHHVATHCNGGTLTRCAMFVYGFGDFVWHLITRRPQIAHIHMSSYGSFVRKFLVMWTAKAFRLPVVLHVHGSRFNEFADGASRPGRLLIRTALEHADAVIALGSHWAEELHRIAPNARIEVVPNAVRLQSKVQQDSVSPAHVVFLGEVGERKGTFALLEAWAKLVAHTDCPPVKLTIAGDGEIDRLRNRIAELGIDASVEVRGWLSEYQVAALLNDVQVLVLPSMNEGQPMAILEAMSRGICVVASTVGGIPEMLSDSAGILVEPDDTEMLASALLQVVSDSDARARYGASAYRRIEEEFNIEIAADRIDKIYRTILQRRNIPRD</sequence>
<dbReference type="GO" id="GO:0016757">
    <property type="term" value="F:glycosyltransferase activity"/>
    <property type="evidence" value="ECO:0007669"/>
    <property type="project" value="UniProtKB-KW"/>
</dbReference>
<dbReference type="KEGG" id="many:MANY_49020"/>
<evidence type="ECO:0000256" key="6">
    <source>
        <dbReference type="ARBA" id="ARBA00023239"/>
    </source>
</evidence>
<dbReference type="Gene3D" id="2.70.98.70">
    <property type="match status" value="1"/>
</dbReference>
<evidence type="ECO:0000259" key="9">
    <source>
        <dbReference type="Pfam" id="PF16889"/>
    </source>
</evidence>
<dbReference type="CDD" id="cd03801">
    <property type="entry name" value="GT4_PimA-like"/>
    <property type="match status" value="1"/>
</dbReference>
<dbReference type="InterPro" id="IPR028098">
    <property type="entry name" value="Glyco_trans_4-like_N"/>
</dbReference>
<evidence type="ECO:0000256" key="4">
    <source>
        <dbReference type="ARBA" id="ARBA00022729"/>
    </source>
</evidence>
<evidence type="ECO:0000259" key="7">
    <source>
        <dbReference type="Pfam" id="PF07940"/>
    </source>
</evidence>
<feature type="domain" description="Heparin-sulfate lyase N-terminal" evidence="9">
    <location>
        <begin position="24"/>
        <end position="288"/>
    </location>
</feature>
<evidence type="ECO:0000256" key="5">
    <source>
        <dbReference type="ARBA" id="ARBA00022764"/>
    </source>
</evidence>
<dbReference type="Proteomes" id="UP000467249">
    <property type="component" value="Chromosome"/>
</dbReference>
<dbReference type="GO" id="GO:0042597">
    <property type="term" value="C:periplasmic space"/>
    <property type="evidence" value="ECO:0007669"/>
    <property type="project" value="UniProtKB-SubCell"/>
</dbReference>